<comment type="caution">
    <text evidence="1">The sequence shown here is derived from an EMBL/GenBank/DDBJ whole genome shotgun (WGS) entry which is preliminary data.</text>
</comment>
<dbReference type="EMBL" id="VTUW01000015">
    <property type="protein sequence ID" value="KAA1189839.1"/>
    <property type="molecule type" value="Genomic_DNA"/>
</dbReference>
<sequence length="182" mass="20534">MNAGVNFDNNTGPVFIDNKPRELRASVIGKLVKIMSTAPVSQQNLQRTPSDIDIKIEFNDLKRNRWVAELYRDDAILVDTSIKTLDSLILDGSVKLKRQFKNFYNAALGRFGLYEKPFSIDMIKKNSDNIVDDIIIAAKAMVSSCSDLGTEFLQEDIDYGVQMIVSYSIIECVVLENPNDYN</sequence>
<protein>
    <submittedName>
        <fullName evidence="1">Uncharacterized protein</fullName>
    </submittedName>
</protein>
<evidence type="ECO:0000313" key="2">
    <source>
        <dbReference type="Proteomes" id="UP000322184"/>
    </source>
</evidence>
<dbReference type="Proteomes" id="UP000322184">
    <property type="component" value="Unassembled WGS sequence"/>
</dbReference>
<evidence type="ECO:0000313" key="1">
    <source>
        <dbReference type="EMBL" id="KAA1189839.1"/>
    </source>
</evidence>
<dbReference type="AlphaFoldDB" id="A0A5B0WVE0"/>
<proteinExistence type="predicted"/>
<gene>
    <name evidence="1" type="ORF">F0L16_10000</name>
</gene>
<name>A0A5B0WVE0_9GAMM</name>
<accession>A0A5B0WVE0</accession>
<reference evidence="1 2" key="1">
    <citation type="submission" date="2019-09" db="EMBL/GenBank/DDBJ databases">
        <title>Whole genome sequence of Photorhabdus heterorhabditis strain ETL (Enterobacteriales: Enterobacteriaceae) a bacterial symbiont of Heterorhabditis zealandica strain ETL (Rhabditida: Heterorhabditidae).</title>
        <authorList>
            <person name="Lulamba T.E."/>
            <person name="Serepa-Dlamini M.H."/>
        </authorList>
    </citation>
    <scope>NUCLEOTIDE SEQUENCE [LARGE SCALE GENOMIC DNA]</scope>
    <source>
        <strain evidence="1 2">ETL</strain>
    </source>
</reference>
<organism evidence="1 2">
    <name type="scientific">Photorhabdus heterorhabditis</name>
    <dbReference type="NCBI Taxonomy" id="880156"/>
    <lineage>
        <taxon>Bacteria</taxon>
        <taxon>Pseudomonadati</taxon>
        <taxon>Pseudomonadota</taxon>
        <taxon>Gammaproteobacteria</taxon>
        <taxon>Enterobacterales</taxon>
        <taxon>Morganellaceae</taxon>
        <taxon>Photorhabdus</taxon>
    </lineage>
</organism>
<dbReference type="RefSeq" id="WP_149616707.1">
    <property type="nucleotide sequence ID" value="NZ_CAWPFF010000054.1"/>
</dbReference>